<dbReference type="InterPro" id="IPR032675">
    <property type="entry name" value="LRR_dom_sf"/>
</dbReference>
<dbReference type="InterPro" id="IPR058922">
    <property type="entry name" value="WHD_DRP"/>
</dbReference>
<dbReference type="EMBL" id="JAAGAX010000003">
    <property type="protein sequence ID" value="KAF2318421.1"/>
    <property type="molecule type" value="Genomic_DNA"/>
</dbReference>
<evidence type="ECO:0000313" key="4">
    <source>
        <dbReference type="Proteomes" id="UP000467840"/>
    </source>
</evidence>
<proteinExistence type="predicted"/>
<name>A0A6A6MXB5_HEVBR</name>
<dbReference type="Proteomes" id="UP000467840">
    <property type="component" value="Chromosome 10"/>
</dbReference>
<organism evidence="3 4">
    <name type="scientific">Hevea brasiliensis</name>
    <name type="common">Para rubber tree</name>
    <name type="synonym">Siphonia brasiliensis</name>
    <dbReference type="NCBI Taxonomy" id="3981"/>
    <lineage>
        <taxon>Eukaryota</taxon>
        <taxon>Viridiplantae</taxon>
        <taxon>Streptophyta</taxon>
        <taxon>Embryophyta</taxon>
        <taxon>Tracheophyta</taxon>
        <taxon>Spermatophyta</taxon>
        <taxon>Magnoliopsida</taxon>
        <taxon>eudicotyledons</taxon>
        <taxon>Gunneridae</taxon>
        <taxon>Pentapetalae</taxon>
        <taxon>rosids</taxon>
        <taxon>fabids</taxon>
        <taxon>Malpighiales</taxon>
        <taxon>Euphorbiaceae</taxon>
        <taxon>Crotonoideae</taxon>
        <taxon>Micrandreae</taxon>
        <taxon>Hevea</taxon>
    </lineage>
</organism>
<reference evidence="3 4" key="1">
    <citation type="journal article" date="2020" name="Mol. Plant">
        <title>The Chromosome-Based Rubber Tree Genome Provides New Insights into Spurge Genome Evolution and Rubber Biosynthesis.</title>
        <authorList>
            <person name="Liu J."/>
            <person name="Shi C."/>
            <person name="Shi C.C."/>
            <person name="Li W."/>
            <person name="Zhang Q.J."/>
            <person name="Zhang Y."/>
            <person name="Li K."/>
            <person name="Lu H.F."/>
            <person name="Shi C."/>
            <person name="Zhu S.T."/>
            <person name="Xiao Z.Y."/>
            <person name="Nan H."/>
            <person name="Yue Y."/>
            <person name="Zhu X.G."/>
            <person name="Wu Y."/>
            <person name="Hong X.N."/>
            <person name="Fan G.Y."/>
            <person name="Tong Y."/>
            <person name="Zhang D."/>
            <person name="Mao C.L."/>
            <person name="Liu Y.L."/>
            <person name="Hao S.J."/>
            <person name="Liu W.Q."/>
            <person name="Lv M.Q."/>
            <person name="Zhang H.B."/>
            <person name="Liu Y."/>
            <person name="Hu-Tang G.R."/>
            <person name="Wang J.P."/>
            <person name="Wang J.H."/>
            <person name="Sun Y.H."/>
            <person name="Ni S.B."/>
            <person name="Chen W.B."/>
            <person name="Zhang X.C."/>
            <person name="Jiao Y.N."/>
            <person name="Eichler E.E."/>
            <person name="Li G.H."/>
            <person name="Liu X."/>
            <person name="Gao L.Z."/>
        </authorList>
    </citation>
    <scope>NUCLEOTIDE SEQUENCE [LARGE SCALE GENOMIC DNA]</scope>
    <source>
        <strain evidence="4">cv. GT1</strain>
        <tissue evidence="3">Leaf</tissue>
    </source>
</reference>
<protein>
    <recommendedName>
        <fullName evidence="2">Disease resistance protein winged helix domain-containing protein</fullName>
    </recommendedName>
</protein>
<sequence length="213" mass="24450">MEDVDEQYLEELANRWMVQVSEIDHTGIGVKKCRMRDLMRDMCVSKAREESFLGVIEQQDLTAAMTKSRRIAIRKEFFVPSGVEFQRREEAEMVLRTPIFVLGRLCFLKMHMLKESSFPSLEPLSGCHHLTKVWLEGIIVEDPHSSLHNLEYLPGSLAKLSLFNSKLKKDPMGILEKLPNVRFLFLGVESYEGSEMVCSANGFVNLRLLVFHG</sequence>
<evidence type="ECO:0000313" key="3">
    <source>
        <dbReference type="EMBL" id="KAF2318421.1"/>
    </source>
</evidence>
<comment type="caution">
    <text evidence="3">The sequence shown here is derived from an EMBL/GenBank/DDBJ whole genome shotgun (WGS) entry which is preliminary data.</text>
</comment>
<gene>
    <name evidence="3" type="ORF">GH714_007104</name>
</gene>
<keyword evidence="1" id="KW-0677">Repeat</keyword>
<evidence type="ECO:0000256" key="1">
    <source>
        <dbReference type="ARBA" id="ARBA00022737"/>
    </source>
</evidence>
<dbReference type="AlphaFoldDB" id="A0A6A6MXB5"/>
<dbReference type="Pfam" id="PF23559">
    <property type="entry name" value="WHD_DRP"/>
    <property type="match status" value="1"/>
</dbReference>
<dbReference type="SUPFAM" id="SSF52058">
    <property type="entry name" value="L domain-like"/>
    <property type="match status" value="1"/>
</dbReference>
<dbReference type="Gene3D" id="3.80.10.10">
    <property type="entry name" value="Ribonuclease Inhibitor"/>
    <property type="match status" value="1"/>
</dbReference>
<evidence type="ECO:0000259" key="2">
    <source>
        <dbReference type="Pfam" id="PF23559"/>
    </source>
</evidence>
<feature type="domain" description="Disease resistance protein winged helix" evidence="2">
    <location>
        <begin position="1"/>
        <end position="42"/>
    </location>
</feature>
<accession>A0A6A6MXB5</accession>
<keyword evidence="4" id="KW-1185">Reference proteome</keyword>